<evidence type="ECO:0000313" key="4">
    <source>
        <dbReference type="Proteomes" id="UP001148614"/>
    </source>
</evidence>
<feature type="transmembrane region" description="Helical" evidence="2">
    <location>
        <begin position="30"/>
        <end position="50"/>
    </location>
</feature>
<proteinExistence type="predicted"/>
<sequence length="265" mass="30110">MQETFTSLDEYRCQNYALFAADLDRVHVEAVYWSLFFLVIIALLTSSWVFQWTMEYRNDPTFTTEKFRKKLAIALGITFGIFVWSVSMLVVEVFALFAMQFCVEEPLIILYWSPWTILQLGSVIAILGINLALLHHLFDMEHPQWALALGTPVLVVAGFGHLLTILVRKGYNKVTTSRESSRKQSSSSSTKGPALSSQTTLENSNSELQLKKTDTCTPDLEKGQDFYFTIDTGDDERIRQWPSFVCLAEGKAIIKMTAVPRPERS</sequence>
<feature type="transmembrane region" description="Helical" evidence="2">
    <location>
        <begin position="109"/>
        <end position="133"/>
    </location>
</feature>
<feature type="region of interest" description="Disordered" evidence="1">
    <location>
        <begin position="177"/>
        <end position="216"/>
    </location>
</feature>
<keyword evidence="2" id="KW-1133">Transmembrane helix</keyword>
<feature type="transmembrane region" description="Helical" evidence="2">
    <location>
        <begin position="145"/>
        <end position="167"/>
    </location>
</feature>
<keyword evidence="2" id="KW-0472">Membrane</keyword>
<dbReference type="Proteomes" id="UP001148614">
    <property type="component" value="Unassembled WGS sequence"/>
</dbReference>
<protein>
    <submittedName>
        <fullName evidence="3">Uncharacterized protein</fullName>
    </submittedName>
</protein>
<dbReference type="OrthoDB" id="3537340at2759"/>
<comment type="caution">
    <text evidence="3">The sequence shown here is derived from an EMBL/GenBank/DDBJ whole genome shotgun (WGS) entry which is preliminary data.</text>
</comment>
<accession>A0A9W8N9M5</accession>
<keyword evidence="2" id="KW-0812">Transmembrane</keyword>
<feature type="compositionally biased region" description="Polar residues" evidence="1">
    <location>
        <begin position="195"/>
        <end position="208"/>
    </location>
</feature>
<name>A0A9W8N9M5_9PEZI</name>
<dbReference type="EMBL" id="JANPWZ010001642">
    <property type="protein sequence ID" value="KAJ3564246.1"/>
    <property type="molecule type" value="Genomic_DNA"/>
</dbReference>
<dbReference type="AlphaFoldDB" id="A0A9W8N9M5"/>
<evidence type="ECO:0000256" key="1">
    <source>
        <dbReference type="SAM" id="MobiDB-lite"/>
    </source>
</evidence>
<feature type="compositionally biased region" description="Low complexity" evidence="1">
    <location>
        <begin position="177"/>
        <end position="191"/>
    </location>
</feature>
<evidence type="ECO:0000256" key="2">
    <source>
        <dbReference type="SAM" id="Phobius"/>
    </source>
</evidence>
<organism evidence="3 4">
    <name type="scientific">Xylaria arbuscula</name>
    <dbReference type="NCBI Taxonomy" id="114810"/>
    <lineage>
        <taxon>Eukaryota</taxon>
        <taxon>Fungi</taxon>
        <taxon>Dikarya</taxon>
        <taxon>Ascomycota</taxon>
        <taxon>Pezizomycotina</taxon>
        <taxon>Sordariomycetes</taxon>
        <taxon>Xylariomycetidae</taxon>
        <taxon>Xylariales</taxon>
        <taxon>Xylariaceae</taxon>
        <taxon>Xylaria</taxon>
    </lineage>
</organism>
<evidence type="ECO:0000313" key="3">
    <source>
        <dbReference type="EMBL" id="KAJ3564246.1"/>
    </source>
</evidence>
<gene>
    <name evidence="3" type="ORF">NPX13_g7911</name>
</gene>
<feature type="transmembrane region" description="Helical" evidence="2">
    <location>
        <begin position="71"/>
        <end position="97"/>
    </location>
</feature>
<reference evidence="3" key="1">
    <citation type="submission" date="2022-07" db="EMBL/GenBank/DDBJ databases">
        <title>Genome Sequence of Xylaria arbuscula.</title>
        <authorList>
            <person name="Buettner E."/>
        </authorList>
    </citation>
    <scope>NUCLEOTIDE SEQUENCE</scope>
    <source>
        <strain evidence="3">VT107</strain>
    </source>
</reference>
<keyword evidence="4" id="KW-1185">Reference proteome</keyword>